<evidence type="ECO:0000256" key="4">
    <source>
        <dbReference type="SAM" id="SignalP"/>
    </source>
</evidence>
<protein>
    <submittedName>
        <fullName evidence="5">TonB-dependent receptor</fullName>
    </submittedName>
</protein>
<keyword evidence="3" id="KW-0998">Cell outer membrane</keyword>
<comment type="subcellular location">
    <subcellularLocation>
        <location evidence="1">Cell outer membrane</location>
    </subcellularLocation>
</comment>
<dbReference type="AlphaFoldDB" id="A0A7K1GIZ6"/>
<evidence type="ECO:0000256" key="3">
    <source>
        <dbReference type="ARBA" id="ARBA00023237"/>
    </source>
</evidence>
<dbReference type="EMBL" id="WMJY01000004">
    <property type="protein sequence ID" value="MTH28862.1"/>
    <property type="molecule type" value="Genomic_DNA"/>
</dbReference>
<gene>
    <name evidence="5" type="ORF">GJV77_02855</name>
</gene>
<dbReference type="Proteomes" id="UP000488936">
    <property type="component" value="Unassembled WGS sequence"/>
</dbReference>
<name>A0A7K1GIZ6_9FLAO</name>
<dbReference type="RefSeq" id="WP_155034845.1">
    <property type="nucleotide sequence ID" value="NZ_JAYMMG010000009.1"/>
</dbReference>
<dbReference type="Gene3D" id="2.60.40.1120">
    <property type="entry name" value="Carboxypeptidase-like, regulatory domain"/>
    <property type="match status" value="1"/>
</dbReference>
<reference evidence="5 6" key="1">
    <citation type="journal article" date="2006" name="Int. J. Syst. Evol. Microbiol.">
        <title>Myroides pelagicus sp. nov., isolated from seawater in Thailand.</title>
        <authorList>
            <person name="Yoon J."/>
            <person name="Maneerat S."/>
            <person name="Kawai F."/>
            <person name="Yokota A."/>
        </authorList>
    </citation>
    <scope>NUCLEOTIDE SEQUENCE [LARGE SCALE GENOMIC DNA]</scope>
    <source>
        <strain evidence="5 6">SM1T</strain>
    </source>
</reference>
<dbReference type="Gene3D" id="2.40.170.20">
    <property type="entry name" value="TonB-dependent receptor, beta-barrel domain"/>
    <property type="match status" value="1"/>
</dbReference>
<evidence type="ECO:0000313" key="5">
    <source>
        <dbReference type="EMBL" id="MTH28862.1"/>
    </source>
</evidence>
<dbReference type="SUPFAM" id="SSF56935">
    <property type="entry name" value="Porins"/>
    <property type="match status" value="1"/>
</dbReference>
<keyword evidence="4" id="KW-0732">Signal</keyword>
<evidence type="ECO:0000313" key="6">
    <source>
        <dbReference type="Proteomes" id="UP000488936"/>
    </source>
</evidence>
<keyword evidence="6" id="KW-1185">Reference proteome</keyword>
<dbReference type="GO" id="GO:0009279">
    <property type="term" value="C:cell outer membrane"/>
    <property type="evidence" value="ECO:0007669"/>
    <property type="project" value="UniProtKB-SubCell"/>
</dbReference>
<dbReference type="InterPro" id="IPR036942">
    <property type="entry name" value="Beta-barrel_TonB_sf"/>
</dbReference>
<evidence type="ECO:0000256" key="1">
    <source>
        <dbReference type="ARBA" id="ARBA00004442"/>
    </source>
</evidence>
<organism evidence="5 6">
    <name type="scientific">Myroides pelagicus</name>
    <dbReference type="NCBI Taxonomy" id="270914"/>
    <lineage>
        <taxon>Bacteria</taxon>
        <taxon>Pseudomonadati</taxon>
        <taxon>Bacteroidota</taxon>
        <taxon>Flavobacteriia</taxon>
        <taxon>Flavobacteriales</taxon>
        <taxon>Flavobacteriaceae</taxon>
        <taxon>Myroides</taxon>
    </lineage>
</organism>
<feature type="signal peptide" evidence="4">
    <location>
        <begin position="1"/>
        <end position="19"/>
    </location>
</feature>
<evidence type="ECO:0000256" key="2">
    <source>
        <dbReference type="ARBA" id="ARBA00023136"/>
    </source>
</evidence>
<keyword evidence="2" id="KW-0472">Membrane</keyword>
<sequence>MKKLLFSLFLVLQVVVGYAQGVQEIKGKVVDAKSLTPINAVLARVEATNISTLTDNGGIFILRDVKAGNYSVLISYVGYNTKKFPVTIDEDVVDLGTIYLEEDLTSSQMGVITLTENDLGDDDSGSESSSSLLQATKDPFQQAAAFNWGSAFYRMRGLDNEYGKVLINGVVMNKIHDGRPQWGNWGGLNDATRNQEYSSGSTTSDQTFGGVLGTQAISTRASHIRQGAKAGFSLSNNNYSWRPYAIYSSGLNKDGWAYVVSASYRGANEGHWEGTNYDALSFFAAVEKKFNDNHSLNLSAIYAKNKRAKNSPVTDEQTDLKGYKYNSYWGDQAGDKRNSRYKDVAEPIFTLTHYWTINDKSKLTTTLGYQFGHIANSRFGYTDGMNPDPTYYRKMPSYYLNRIDAKYWSMTQDEFNALPDTDSFKIDTQNYLDQAKAVEEDFVNNGQVNWGNIYRSNQGGLSKIILYEDRQDENVFSFNTDFKSTLTDNITFETGLNYRRSTISYYKKLTDLLGGTGYRDIDTYQEADKQDSDMQNPNRLVDVDDKFGYNYKMYADVVDLFTQFKFDYNKFDFYLAQKIGYTRYQREGLYQNAIYAYDSYGKSGAIDFNNFGFKAGMTYHITGRHALDFNAAYYNQAPTIRNTFANARVNNLITKDLTNEDILSVDASYILRTPKFKARVTGYLSEIKNSTQINFYYADGVGIVDANGEYLTTSGGAFVSEILTGVNKRNLGIEFGAEYKISQTVKATAAAAIGQSFYTNNPKIRLNSDNVAKTFDYGTSYLENVKLGNGPQTALSLGLEYRDPAYWWVGANVNYMANAYTNVSALRRTDNFVIDPDTGNPFAGLNEDKLRDILRQEKLADFTLVNITAGKSWRLPNRNIIGAFASLNNVFNKKFKTGGFEQARNANYEREVMNTQSGTNTFANRYWYGYGRNFFVNVYYNF</sequence>
<keyword evidence="5" id="KW-0675">Receptor</keyword>
<dbReference type="SUPFAM" id="SSF49464">
    <property type="entry name" value="Carboxypeptidase regulatory domain-like"/>
    <property type="match status" value="1"/>
</dbReference>
<comment type="caution">
    <text evidence="5">The sequence shown here is derived from an EMBL/GenBank/DDBJ whole genome shotgun (WGS) entry which is preliminary data.</text>
</comment>
<dbReference type="Pfam" id="PF13715">
    <property type="entry name" value="CarbopepD_reg_2"/>
    <property type="match status" value="1"/>
</dbReference>
<dbReference type="OrthoDB" id="1453181at2"/>
<feature type="chain" id="PRO_5029573623" evidence="4">
    <location>
        <begin position="20"/>
        <end position="942"/>
    </location>
</feature>
<accession>A0A7K1GIZ6</accession>
<proteinExistence type="predicted"/>
<dbReference type="InterPro" id="IPR008969">
    <property type="entry name" value="CarboxyPept-like_regulatory"/>
</dbReference>